<dbReference type="InterPro" id="IPR051720">
    <property type="entry name" value="rRNA_MeTrfase/Polyamine_Synth"/>
</dbReference>
<name>A0A0B7A7U8_9EUPU</name>
<dbReference type="Pfam" id="PF06325">
    <property type="entry name" value="PrmA"/>
    <property type="match status" value="1"/>
</dbReference>
<dbReference type="GO" id="GO:0003676">
    <property type="term" value="F:nucleic acid binding"/>
    <property type="evidence" value="ECO:0007669"/>
    <property type="project" value="InterPro"/>
</dbReference>
<dbReference type="PROSITE" id="PS00092">
    <property type="entry name" value="N6_MTASE"/>
    <property type="match status" value="1"/>
</dbReference>
<dbReference type="GO" id="GO:0008988">
    <property type="term" value="F:rRNA (adenine-N6-)-methyltransferase activity"/>
    <property type="evidence" value="ECO:0007669"/>
    <property type="project" value="TreeGrafter"/>
</dbReference>
<dbReference type="CDD" id="cd02440">
    <property type="entry name" value="AdoMet_MTases"/>
    <property type="match status" value="1"/>
</dbReference>
<gene>
    <name evidence="1" type="primary">ORF98318</name>
</gene>
<dbReference type="PANTHER" id="PTHR23290">
    <property type="entry name" value="RRNA N6-ADENOSINE-METHYLTRANSFERASE METTL5"/>
    <property type="match status" value="1"/>
</dbReference>
<dbReference type="InterPro" id="IPR029063">
    <property type="entry name" value="SAM-dependent_MTases_sf"/>
</dbReference>
<protein>
    <recommendedName>
        <fullName evidence="2">Methyltransferase small domain-containing protein</fullName>
    </recommendedName>
</protein>
<accession>A0A0B7A7U8</accession>
<dbReference type="SUPFAM" id="SSF53335">
    <property type="entry name" value="S-adenosyl-L-methionine-dependent methyltransferases"/>
    <property type="match status" value="1"/>
</dbReference>
<reference evidence="1" key="1">
    <citation type="submission" date="2014-12" db="EMBL/GenBank/DDBJ databases">
        <title>Insight into the proteome of Arion vulgaris.</title>
        <authorList>
            <person name="Aradska J."/>
            <person name="Bulat T."/>
            <person name="Smidak R."/>
            <person name="Sarate P."/>
            <person name="Gangsoo J."/>
            <person name="Sialana F."/>
            <person name="Bilban M."/>
            <person name="Lubec G."/>
        </authorList>
    </citation>
    <scope>NUCLEOTIDE SEQUENCE</scope>
    <source>
        <tissue evidence="1">Skin</tissue>
    </source>
</reference>
<proteinExistence type="predicted"/>
<dbReference type="PANTHER" id="PTHR23290:SF0">
    <property type="entry name" value="RRNA N6-ADENOSINE-METHYLTRANSFERASE METTL5"/>
    <property type="match status" value="1"/>
</dbReference>
<organism evidence="1">
    <name type="scientific">Arion vulgaris</name>
    <dbReference type="NCBI Taxonomy" id="1028688"/>
    <lineage>
        <taxon>Eukaryota</taxon>
        <taxon>Metazoa</taxon>
        <taxon>Spiralia</taxon>
        <taxon>Lophotrochozoa</taxon>
        <taxon>Mollusca</taxon>
        <taxon>Gastropoda</taxon>
        <taxon>Heterobranchia</taxon>
        <taxon>Euthyneura</taxon>
        <taxon>Panpulmonata</taxon>
        <taxon>Eupulmonata</taxon>
        <taxon>Stylommatophora</taxon>
        <taxon>Helicina</taxon>
        <taxon>Arionoidea</taxon>
        <taxon>Arionidae</taxon>
        <taxon>Arion</taxon>
    </lineage>
</organism>
<sequence>MASSMKMMKRKELEGHLQDVDVFEKPKVKLEQYPTTPHIAACMLHTMCSTFDDLTDKCVVDLGVGCGVLSIGATMLGARYVLGIDVDEDALDICSSNLENFEMNTVNLLVADVRHLVSPQCLHLHKKFDTVVMNPPFGTKHNQGIDVEFLKAGLLLSRHAVYSLHKTSTREHILKKASDWGVEAKVLAELRFDLANTFKFHKKTAVDIQVDFIRFSHKIAAHTL</sequence>
<dbReference type="EMBL" id="HACG01029211">
    <property type="protein sequence ID" value="CEK76076.1"/>
    <property type="molecule type" value="Transcribed_RNA"/>
</dbReference>
<dbReference type="InterPro" id="IPR002052">
    <property type="entry name" value="DNA_methylase_N6_adenine_CS"/>
</dbReference>
<evidence type="ECO:0000313" key="1">
    <source>
        <dbReference type="EMBL" id="CEK76076.1"/>
    </source>
</evidence>
<evidence type="ECO:0008006" key="2">
    <source>
        <dbReference type="Google" id="ProtNLM"/>
    </source>
</evidence>
<dbReference type="AlphaFoldDB" id="A0A0B7A7U8"/>
<dbReference type="Gene3D" id="3.40.50.150">
    <property type="entry name" value="Vaccinia Virus protein VP39"/>
    <property type="match status" value="1"/>
</dbReference>